<dbReference type="AlphaFoldDB" id="A0A8S0Q3J6"/>
<feature type="region of interest" description="Disordered" evidence="1">
    <location>
        <begin position="58"/>
        <end position="78"/>
    </location>
</feature>
<protein>
    <submittedName>
        <fullName evidence="2">Uncharacterized protein</fullName>
    </submittedName>
</protein>
<evidence type="ECO:0000313" key="2">
    <source>
        <dbReference type="EMBL" id="CAA2962185.1"/>
    </source>
</evidence>
<proteinExistence type="predicted"/>
<sequence length="78" mass="7689">VGEAIRRSKMSPPCAHSGLPSPRHRGDVGPPPPGGGGLLSCRTLGGVRENLLASLRTNQANNHAGAGGGGGSPAPCSR</sequence>
<comment type="caution">
    <text evidence="2">The sequence shown here is derived from an EMBL/GenBank/DDBJ whole genome shotgun (WGS) entry which is preliminary data.</text>
</comment>
<evidence type="ECO:0000313" key="3">
    <source>
        <dbReference type="Proteomes" id="UP000594638"/>
    </source>
</evidence>
<evidence type="ECO:0000256" key="1">
    <source>
        <dbReference type="SAM" id="MobiDB-lite"/>
    </source>
</evidence>
<dbReference type="Gramene" id="OE9A077168T1">
    <property type="protein sequence ID" value="OE9A077168C1"/>
    <property type="gene ID" value="OE9A077168"/>
</dbReference>
<accession>A0A8S0Q3J6</accession>
<name>A0A8S0Q3J6_OLEEU</name>
<organism evidence="2 3">
    <name type="scientific">Olea europaea subsp. europaea</name>
    <dbReference type="NCBI Taxonomy" id="158383"/>
    <lineage>
        <taxon>Eukaryota</taxon>
        <taxon>Viridiplantae</taxon>
        <taxon>Streptophyta</taxon>
        <taxon>Embryophyta</taxon>
        <taxon>Tracheophyta</taxon>
        <taxon>Spermatophyta</taxon>
        <taxon>Magnoliopsida</taxon>
        <taxon>eudicotyledons</taxon>
        <taxon>Gunneridae</taxon>
        <taxon>Pentapetalae</taxon>
        <taxon>asterids</taxon>
        <taxon>lamiids</taxon>
        <taxon>Lamiales</taxon>
        <taxon>Oleaceae</taxon>
        <taxon>Oleeae</taxon>
        <taxon>Olea</taxon>
    </lineage>
</organism>
<feature type="region of interest" description="Disordered" evidence="1">
    <location>
        <begin position="1"/>
        <end position="42"/>
    </location>
</feature>
<gene>
    <name evidence="2" type="ORF">OLEA9_A077168</name>
</gene>
<dbReference type="EMBL" id="CACTIH010000786">
    <property type="protein sequence ID" value="CAA2962185.1"/>
    <property type="molecule type" value="Genomic_DNA"/>
</dbReference>
<feature type="non-terminal residue" evidence="2">
    <location>
        <position position="1"/>
    </location>
</feature>
<reference evidence="2 3" key="1">
    <citation type="submission" date="2019-12" db="EMBL/GenBank/DDBJ databases">
        <authorList>
            <person name="Alioto T."/>
            <person name="Alioto T."/>
            <person name="Gomez Garrido J."/>
        </authorList>
    </citation>
    <scope>NUCLEOTIDE SEQUENCE [LARGE SCALE GENOMIC DNA]</scope>
</reference>
<dbReference type="Proteomes" id="UP000594638">
    <property type="component" value="Unassembled WGS sequence"/>
</dbReference>
<keyword evidence="3" id="KW-1185">Reference proteome</keyword>